<keyword evidence="1" id="KW-0547">Nucleotide-binding</keyword>
<comment type="caution">
    <text evidence="1">The sequence shown here is derived from an EMBL/GenBank/DDBJ whole genome shotgun (WGS) entry which is preliminary data.</text>
</comment>
<protein>
    <submittedName>
        <fullName evidence="1">ATP-dependent DNA helicase</fullName>
    </submittedName>
</protein>
<sequence>MQKTLIESRFCTVEEAEARFTQGIRLFNTNNSVNESNNKILTAYVDRITSTAKDVYIGCTSKEQDSFVPQKLHKMSLIDTNGLP</sequence>
<dbReference type="GO" id="GO:0004386">
    <property type="term" value="F:helicase activity"/>
    <property type="evidence" value="ECO:0007669"/>
    <property type="project" value="UniProtKB-KW"/>
</dbReference>
<keyword evidence="1" id="KW-0378">Hydrolase</keyword>
<reference evidence="1" key="1">
    <citation type="submission" date="2020-08" db="EMBL/GenBank/DDBJ databases">
        <title>Multicomponent nature underlies the extraordinary mechanical properties of spider dragline silk.</title>
        <authorList>
            <person name="Kono N."/>
            <person name="Nakamura H."/>
            <person name="Mori M."/>
            <person name="Yoshida Y."/>
            <person name="Ohtoshi R."/>
            <person name="Malay A.D."/>
            <person name="Moran D.A.P."/>
            <person name="Tomita M."/>
            <person name="Numata K."/>
            <person name="Arakawa K."/>
        </authorList>
    </citation>
    <scope>NUCLEOTIDE SEQUENCE</scope>
</reference>
<dbReference type="AlphaFoldDB" id="A0A8X6V463"/>
<keyword evidence="1" id="KW-0347">Helicase</keyword>
<dbReference type="EMBL" id="BMAU01021243">
    <property type="protein sequence ID" value="GFY04102.1"/>
    <property type="molecule type" value="Genomic_DNA"/>
</dbReference>
<keyword evidence="1" id="KW-0067">ATP-binding</keyword>
<evidence type="ECO:0000313" key="1">
    <source>
        <dbReference type="EMBL" id="GFY04102.1"/>
    </source>
</evidence>
<evidence type="ECO:0000313" key="2">
    <source>
        <dbReference type="Proteomes" id="UP000887159"/>
    </source>
</evidence>
<organism evidence="1 2">
    <name type="scientific">Trichonephila clavipes</name>
    <name type="common">Golden silk orbweaver</name>
    <name type="synonym">Nephila clavipes</name>
    <dbReference type="NCBI Taxonomy" id="2585209"/>
    <lineage>
        <taxon>Eukaryota</taxon>
        <taxon>Metazoa</taxon>
        <taxon>Ecdysozoa</taxon>
        <taxon>Arthropoda</taxon>
        <taxon>Chelicerata</taxon>
        <taxon>Arachnida</taxon>
        <taxon>Araneae</taxon>
        <taxon>Araneomorphae</taxon>
        <taxon>Entelegynae</taxon>
        <taxon>Araneoidea</taxon>
        <taxon>Nephilidae</taxon>
        <taxon>Trichonephila</taxon>
    </lineage>
</organism>
<accession>A0A8X6V463</accession>
<name>A0A8X6V463_TRICX</name>
<gene>
    <name evidence="1" type="primary">EVAR_103570_1</name>
    <name evidence="1" type="ORF">TNCV_1198801</name>
</gene>
<proteinExistence type="predicted"/>
<dbReference type="Proteomes" id="UP000887159">
    <property type="component" value="Unassembled WGS sequence"/>
</dbReference>
<keyword evidence="2" id="KW-1185">Reference proteome</keyword>